<dbReference type="EMBL" id="JAFCMP010000510">
    <property type="protein sequence ID" value="KAG5178973.1"/>
    <property type="molecule type" value="Genomic_DNA"/>
</dbReference>
<reference evidence="1" key="1">
    <citation type="submission" date="2021-02" db="EMBL/GenBank/DDBJ databases">
        <title>First Annotated Genome of the Yellow-green Alga Tribonema minus.</title>
        <authorList>
            <person name="Mahan K.M."/>
        </authorList>
    </citation>
    <scope>NUCLEOTIDE SEQUENCE</scope>
    <source>
        <strain evidence="1">UTEX B ZZ1240</strain>
    </source>
</reference>
<dbReference type="Proteomes" id="UP000664859">
    <property type="component" value="Unassembled WGS sequence"/>
</dbReference>
<protein>
    <submittedName>
        <fullName evidence="1">Uncharacterized protein</fullName>
    </submittedName>
</protein>
<proteinExistence type="predicted"/>
<dbReference type="AlphaFoldDB" id="A0A836CBH3"/>
<evidence type="ECO:0000313" key="1">
    <source>
        <dbReference type="EMBL" id="KAG5178973.1"/>
    </source>
</evidence>
<evidence type="ECO:0000313" key="2">
    <source>
        <dbReference type="Proteomes" id="UP000664859"/>
    </source>
</evidence>
<gene>
    <name evidence="1" type="ORF">JKP88DRAFT_280712</name>
</gene>
<comment type="caution">
    <text evidence="1">The sequence shown here is derived from an EMBL/GenBank/DDBJ whole genome shotgun (WGS) entry which is preliminary data.</text>
</comment>
<accession>A0A836CBH3</accession>
<organism evidence="1 2">
    <name type="scientific">Tribonema minus</name>
    <dbReference type="NCBI Taxonomy" id="303371"/>
    <lineage>
        <taxon>Eukaryota</taxon>
        <taxon>Sar</taxon>
        <taxon>Stramenopiles</taxon>
        <taxon>Ochrophyta</taxon>
        <taxon>PX clade</taxon>
        <taxon>Xanthophyceae</taxon>
        <taxon>Tribonematales</taxon>
        <taxon>Tribonemataceae</taxon>
        <taxon>Tribonema</taxon>
    </lineage>
</organism>
<sequence>MATVTKQRDVHLACTRGGLSGAPPPSVTVSYSAEVTMLATEGNPNAIVFNFTSEAALGLMILMEHDPVHWLNLVTTDASVFKVPGSYLTGKTNALDTDGYAAGVGEDAKILIELSISLARELAERVMAYTRGARMLGCVAAPVSKLLGHSAD</sequence>
<keyword evidence="2" id="KW-1185">Reference proteome</keyword>
<name>A0A836CBH3_9STRA</name>